<dbReference type="KEGG" id="acan:ACA1_278590"/>
<dbReference type="AlphaFoldDB" id="L8H832"/>
<dbReference type="GeneID" id="14921770"/>
<evidence type="ECO:0000313" key="2">
    <source>
        <dbReference type="EMBL" id="ELR20898.1"/>
    </source>
</evidence>
<feature type="region of interest" description="Disordered" evidence="1">
    <location>
        <begin position="85"/>
        <end position="105"/>
    </location>
</feature>
<gene>
    <name evidence="2" type="ORF">ACA1_278590</name>
</gene>
<organism evidence="2 3">
    <name type="scientific">Acanthamoeba castellanii (strain ATCC 30010 / Neff)</name>
    <dbReference type="NCBI Taxonomy" id="1257118"/>
    <lineage>
        <taxon>Eukaryota</taxon>
        <taxon>Amoebozoa</taxon>
        <taxon>Discosea</taxon>
        <taxon>Longamoebia</taxon>
        <taxon>Centramoebida</taxon>
        <taxon>Acanthamoebidae</taxon>
        <taxon>Acanthamoeba</taxon>
    </lineage>
</organism>
<protein>
    <submittedName>
        <fullName evidence="2">Uncharacterized protein</fullName>
    </submittedName>
</protein>
<reference evidence="2 3" key="1">
    <citation type="journal article" date="2013" name="Genome Biol.">
        <title>Genome of Acanthamoeba castellanii highlights extensive lateral gene transfer and early evolution of tyrosine kinase signaling.</title>
        <authorList>
            <person name="Clarke M."/>
            <person name="Lohan A.J."/>
            <person name="Liu B."/>
            <person name="Lagkouvardos I."/>
            <person name="Roy S."/>
            <person name="Zafar N."/>
            <person name="Bertelli C."/>
            <person name="Schilde C."/>
            <person name="Kianianmomeni A."/>
            <person name="Burglin T.R."/>
            <person name="Frech C."/>
            <person name="Turcotte B."/>
            <person name="Kopec K.O."/>
            <person name="Synnott J.M."/>
            <person name="Choo C."/>
            <person name="Paponov I."/>
            <person name="Finkler A."/>
            <person name="Soon Heng Tan C."/>
            <person name="Hutchins A.P."/>
            <person name="Weinmeier T."/>
            <person name="Rattei T."/>
            <person name="Chu J.S."/>
            <person name="Gimenez G."/>
            <person name="Irimia M."/>
            <person name="Rigden D.J."/>
            <person name="Fitzpatrick D.A."/>
            <person name="Lorenzo-Morales J."/>
            <person name="Bateman A."/>
            <person name="Chiu C.H."/>
            <person name="Tang P."/>
            <person name="Hegemann P."/>
            <person name="Fromm H."/>
            <person name="Raoult D."/>
            <person name="Greub G."/>
            <person name="Miranda-Saavedra D."/>
            <person name="Chen N."/>
            <person name="Nash P."/>
            <person name="Ginger M.L."/>
            <person name="Horn M."/>
            <person name="Schaap P."/>
            <person name="Caler L."/>
            <person name="Loftus B."/>
        </authorList>
    </citation>
    <scope>NUCLEOTIDE SEQUENCE [LARGE SCALE GENOMIC DNA]</scope>
    <source>
        <strain evidence="2 3">Neff</strain>
    </source>
</reference>
<name>L8H832_ACACF</name>
<evidence type="ECO:0000256" key="1">
    <source>
        <dbReference type="SAM" id="MobiDB-lite"/>
    </source>
</evidence>
<dbReference type="RefSeq" id="XP_004344641.1">
    <property type="nucleotide sequence ID" value="XM_004344591.1"/>
</dbReference>
<dbReference type="EMBL" id="KB007908">
    <property type="protein sequence ID" value="ELR20898.1"/>
    <property type="molecule type" value="Genomic_DNA"/>
</dbReference>
<sequence>MFVALPRRPNAPRTLTLRLAPVSSTRTRASPHLLFAYHKTSIDRHIDVLVTSCLAVQERLMTSVSLDERNRCVLTHKVFGGCATDAAATNQPKTRKRQRTEAPIS</sequence>
<keyword evidence="3" id="KW-1185">Reference proteome</keyword>
<dbReference type="VEuPathDB" id="AmoebaDB:ACA1_278590"/>
<evidence type="ECO:0000313" key="3">
    <source>
        <dbReference type="Proteomes" id="UP000011083"/>
    </source>
</evidence>
<accession>L8H832</accession>
<dbReference type="Proteomes" id="UP000011083">
    <property type="component" value="Unassembled WGS sequence"/>
</dbReference>
<proteinExistence type="predicted"/>